<evidence type="ECO:0000313" key="2">
    <source>
        <dbReference type="Proteomes" id="UP000234271"/>
    </source>
</evidence>
<organism evidence="1 2">
    <name type="scientific">Beggiatoa leptomitoformis</name>
    <dbReference type="NCBI Taxonomy" id="288004"/>
    <lineage>
        <taxon>Bacteria</taxon>
        <taxon>Pseudomonadati</taxon>
        <taxon>Pseudomonadota</taxon>
        <taxon>Gammaproteobacteria</taxon>
        <taxon>Thiotrichales</taxon>
        <taxon>Thiotrichaceae</taxon>
        <taxon>Beggiatoa</taxon>
    </lineage>
</organism>
<dbReference type="Proteomes" id="UP000234271">
    <property type="component" value="Chromosome"/>
</dbReference>
<name>A0A2N9YBN4_9GAMM</name>
<proteinExistence type="predicted"/>
<dbReference type="AlphaFoldDB" id="A0A2N9YBN4"/>
<protein>
    <submittedName>
        <fullName evidence="1">Uncharacterized protein</fullName>
    </submittedName>
</protein>
<dbReference type="KEGG" id="blep:AL038_02620"/>
<gene>
    <name evidence="1" type="ORF">BLE401_03425</name>
</gene>
<dbReference type="RefSeq" id="WP_062148598.1">
    <property type="nucleotide sequence ID" value="NZ_CP012373.2"/>
</dbReference>
<sequence>MDLKTISDALENLVTLKIRTVVGTYTEVDGRIHAEENARSIVSQIDLLGGDITTIMHDDFLIAPLNEVMQFHCERELKGQDIIQGNIRALKELVGLIATLARQQDETPALHADNKESAVG</sequence>
<dbReference type="OrthoDB" id="5625658at2"/>
<reference evidence="2" key="1">
    <citation type="submission" date="2016-12" db="EMBL/GenBank/DDBJ databases">
        <title>Complete Genome Sequence of Beggiatoa leptomitiformis D-401.</title>
        <authorList>
            <person name="Fomenkov A."/>
            <person name="Vincze T."/>
            <person name="Grabovich M."/>
            <person name="Anton B.P."/>
            <person name="Dubinina G."/>
            <person name="Orlova M."/>
            <person name="Belousova E."/>
            <person name="Roberts R.J."/>
        </authorList>
    </citation>
    <scope>NUCLEOTIDE SEQUENCE [LARGE SCALE GENOMIC DNA]</scope>
    <source>
        <strain evidence="2">D-401</strain>
    </source>
</reference>
<keyword evidence="2" id="KW-1185">Reference proteome</keyword>
<dbReference type="EMBL" id="CP018889">
    <property type="protein sequence ID" value="AUI67842.1"/>
    <property type="molecule type" value="Genomic_DNA"/>
</dbReference>
<accession>A0A2N9YBN4</accession>
<dbReference type="STRING" id="288004.AL038_02620"/>
<evidence type="ECO:0000313" key="1">
    <source>
        <dbReference type="EMBL" id="AUI67842.1"/>
    </source>
</evidence>